<reference evidence="2" key="1">
    <citation type="submission" date="2019-06" db="EMBL/GenBank/DDBJ databases">
        <authorList>
            <person name="Palmer J.M."/>
        </authorList>
    </citation>
    <scope>NUCLEOTIDE SEQUENCE</scope>
    <source>
        <strain evidence="2">TWF679</strain>
    </source>
</reference>
<evidence type="ECO:0000313" key="2">
    <source>
        <dbReference type="EMBL" id="KAF3196403.1"/>
    </source>
</evidence>
<dbReference type="AlphaFoldDB" id="A0A8H8UPF9"/>
<dbReference type="OrthoDB" id="1022638at2759"/>
<name>A0A8H8UPF9_ORBOL</name>
<dbReference type="Proteomes" id="UP000614610">
    <property type="component" value="Unassembled WGS sequence"/>
</dbReference>
<comment type="caution">
    <text evidence="2">The sequence shown here is derived from an EMBL/GenBank/DDBJ whole genome shotgun (WGS) entry which is preliminary data.</text>
</comment>
<dbReference type="PANTHER" id="PTHR46375:SF3">
    <property type="entry name" value="KELCH REPEAT AND BTB DOMAIN-CONTAINING PROTEIN 13"/>
    <property type="match status" value="1"/>
</dbReference>
<dbReference type="PANTHER" id="PTHR46375">
    <property type="entry name" value="KELCH REPEAT AND BTB DOMAIN-CONTAINING PROTEIN 13-RELATED"/>
    <property type="match status" value="1"/>
</dbReference>
<dbReference type="InterPro" id="IPR000210">
    <property type="entry name" value="BTB/POZ_dom"/>
</dbReference>
<dbReference type="InterPro" id="IPR052392">
    <property type="entry name" value="Kelch-BTB_domain-containing"/>
</dbReference>
<dbReference type="EMBL" id="WIWT01000244">
    <property type="protein sequence ID" value="KAF3196403.1"/>
    <property type="molecule type" value="Genomic_DNA"/>
</dbReference>
<organism evidence="2 3">
    <name type="scientific">Orbilia oligospora</name>
    <name type="common">Nematode-trapping fungus</name>
    <name type="synonym">Arthrobotrys oligospora</name>
    <dbReference type="NCBI Taxonomy" id="2813651"/>
    <lineage>
        <taxon>Eukaryota</taxon>
        <taxon>Fungi</taxon>
        <taxon>Dikarya</taxon>
        <taxon>Ascomycota</taxon>
        <taxon>Pezizomycotina</taxon>
        <taxon>Orbiliomycetes</taxon>
        <taxon>Orbiliales</taxon>
        <taxon>Orbiliaceae</taxon>
        <taxon>Orbilia</taxon>
    </lineage>
</organism>
<feature type="domain" description="BTB" evidence="1">
    <location>
        <begin position="23"/>
        <end position="86"/>
    </location>
</feature>
<sequence>MASNESSINMGFKETPLYLYSKPDVTIVAGDEEIGVHEFVLASQSEFFKAALHCGLKESRERRITLPEIQPKAIFAVLNWLYRAPLVPYFQNNDPSHVFSKGSTESLKAILQAFDFLQIKGAGRDYCKFVEENLQKVRTSCYNRLGAPEASHIVIQVNEIYKSGGSITAEAMERLVCGIDKCRDYSHSYNSNEVYKSGGPITKEALAKLVPGIAADKSSCPVLNDFIEAL</sequence>
<dbReference type="Pfam" id="PF00651">
    <property type="entry name" value="BTB"/>
    <property type="match status" value="1"/>
</dbReference>
<dbReference type="PROSITE" id="PS50097">
    <property type="entry name" value="BTB"/>
    <property type="match status" value="1"/>
</dbReference>
<dbReference type="InterPro" id="IPR011333">
    <property type="entry name" value="SKP1/BTB/POZ_sf"/>
</dbReference>
<gene>
    <name evidence="2" type="primary">KLHL2</name>
    <name evidence="2" type="ORF">TWF679_005220</name>
</gene>
<dbReference type="Gene3D" id="3.30.710.10">
    <property type="entry name" value="Potassium Channel Kv1.1, Chain A"/>
    <property type="match status" value="1"/>
</dbReference>
<dbReference type="SMART" id="SM00225">
    <property type="entry name" value="BTB"/>
    <property type="match status" value="1"/>
</dbReference>
<protein>
    <submittedName>
        <fullName evidence="2">Kelch-like 2, Mayven</fullName>
    </submittedName>
</protein>
<dbReference type="CDD" id="cd18186">
    <property type="entry name" value="BTB_POZ_ZBTB_KLHL-like"/>
    <property type="match status" value="1"/>
</dbReference>
<accession>A0A8H8UPF9</accession>
<evidence type="ECO:0000313" key="3">
    <source>
        <dbReference type="Proteomes" id="UP000614610"/>
    </source>
</evidence>
<proteinExistence type="predicted"/>
<evidence type="ECO:0000259" key="1">
    <source>
        <dbReference type="PROSITE" id="PS50097"/>
    </source>
</evidence>
<dbReference type="SUPFAM" id="SSF54695">
    <property type="entry name" value="POZ domain"/>
    <property type="match status" value="1"/>
</dbReference>